<dbReference type="CDD" id="cd01166">
    <property type="entry name" value="KdgK"/>
    <property type="match status" value="1"/>
</dbReference>
<feature type="domain" description="Carbohydrate kinase PfkB" evidence="4">
    <location>
        <begin position="8"/>
        <end position="307"/>
    </location>
</feature>
<keyword evidence="6" id="KW-1185">Reference proteome</keyword>
<evidence type="ECO:0000313" key="6">
    <source>
        <dbReference type="Proteomes" id="UP001500740"/>
    </source>
</evidence>
<evidence type="ECO:0000256" key="2">
    <source>
        <dbReference type="ARBA" id="ARBA00022777"/>
    </source>
</evidence>
<name>A0ABP3JIE2_9BACI</name>
<dbReference type="EMBL" id="BAAACZ010000003">
    <property type="protein sequence ID" value="GAA0452061.1"/>
    <property type="molecule type" value="Genomic_DNA"/>
</dbReference>
<dbReference type="PANTHER" id="PTHR10584">
    <property type="entry name" value="SUGAR KINASE"/>
    <property type="match status" value="1"/>
</dbReference>
<dbReference type="InterPro" id="IPR002173">
    <property type="entry name" value="Carboh/pur_kinase_PfkB_CS"/>
</dbReference>
<dbReference type="InterPro" id="IPR011611">
    <property type="entry name" value="PfkB_dom"/>
</dbReference>
<dbReference type="InterPro" id="IPR029056">
    <property type="entry name" value="Ribokinase-like"/>
</dbReference>
<reference evidence="6" key="1">
    <citation type="journal article" date="2019" name="Int. J. Syst. Evol. Microbiol.">
        <title>The Global Catalogue of Microorganisms (GCM) 10K type strain sequencing project: providing services to taxonomists for standard genome sequencing and annotation.</title>
        <authorList>
            <consortium name="The Broad Institute Genomics Platform"/>
            <consortium name="The Broad Institute Genome Sequencing Center for Infectious Disease"/>
            <person name="Wu L."/>
            <person name="Ma J."/>
        </authorList>
    </citation>
    <scope>NUCLEOTIDE SEQUENCE [LARGE SCALE GENOMIC DNA]</scope>
    <source>
        <strain evidence="6">JCM 14193</strain>
    </source>
</reference>
<gene>
    <name evidence="5" type="ORF">GCM10008935_03320</name>
</gene>
<keyword evidence="2 5" id="KW-0418">Kinase</keyword>
<dbReference type="PANTHER" id="PTHR10584:SF166">
    <property type="entry name" value="RIBOKINASE"/>
    <property type="match status" value="1"/>
</dbReference>
<sequence>MHKKNKTQNVLVIGDAGVDIIVHLPKIQKDNKTDFKEPFIIGGGTSANTAVSLKRLGINTSFLGTIGDDAQGKQVIDDFKNEGVNIDHLIVDRQVNTFSTFAFIDPLGERHPFIWPKNDLGFQKLDLSQIDDNAIHNATWIHSSGISMIDDTSARHSIINIFKQAKKRSIPTSFDLNLRVTDEIDPDYKNAIIETIKYSDYVLGSGEDEFYYLHPQKNWLDSAKQFSSKDRVLIVRMGDQGSIAIQGPKIIKSGAYPANVVDTLGAGDTYNAGFIASRLMRNDLSTSLSKANAVAAFNVTKKGARSSPTQEELEQFINEHTKH</sequence>
<proteinExistence type="predicted"/>
<organism evidence="5 6">
    <name type="scientific">Alkalibacillus silvisoli</name>
    <dbReference type="NCBI Taxonomy" id="392823"/>
    <lineage>
        <taxon>Bacteria</taxon>
        <taxon>Bacillati</taxon>
        <taxon>Bacillota</taxon>
        <taxon>Bacilli</taxon>
        <taxon>Bacillales</taxon>
        <taxon>Bacillaceae</taxon>
        <taxon>Alkalibacillus</taxon>
    </lineage>
</organism>
<accession>A0ABP3JIE2</accession>
<evidence type="ECO:0000256" key="3">
    <source>
        <dbReference type="SAM" id="MobiDB-lite"/>
    </source>
</evidence>
<evidence type="ECO:0000256" key="1">
    <source>
        <dbReference type="ARBA" id="ARBA00022679"/>
    </source>
</evidence>
<dbReference type="Proteomes" id="UP001500740">
    <property type="component" value="Unassembled WGS sequence"/>
</dbReference>
<dbReference type="Pfam" id="PF00294">
    <property type="entry name" value="PfkB"/>
    <property type="match status" value="1"/>
</dbReference>
<evidence type="ECO:0000259" key="4">
    <source>
        <dbReference type="Pfam" id="PF00294"/>
    </source>
</evidence>
<feature type="region of interest" description="Disordered" evidence="3">
    <location>
        <begin position="304"/>
        <end position="323"/>
    </location>
</feature>
<dbReference type="SUPFAM" id="SSF53613">
    <property type="entry name" value="Ribokinase-like"/>
    <property type="match status" value="1"/>
</dbReference>
<evidence type="ECO:0000313" key="5">
    <source>
        <dbReference type="EMBL" id="GAA0452061.1"/>
    </source>
</evidence>
<dbReference type="PROSITE" id="PS00584">
    <property type="entry name" value="PFKB_KINASES_2"/>
    <property type="match status" value="1"/>
</dbReference>
<keyword evidence="1" id="KW-0808">Transferase</keyword>
<protein>
    <submittedName>
        <fullName evidence="5">Sugar kinase</fullName>
    </submittedName>
</protein>
<dbReference type="RefSeq" id="WP_343781347.1">
    <property type="nucleotide sequence ID" value="NZ_BAAACZ010000003.1"/>
</dbReference>
<dbReference type="Gene3D" id="3.40.1190.20">
    <property type="match status" value="1"/>
</dbReference>
<dbReference type="GO" id="GO:0016301">
    <property type="term" value="F:kinase activity"/>
    <property type="evidence" value="ECO:0007669"/>
    <property type="project" value="UniProtKB-KW"/>
</dbReference>
<comment type="caution">
    <text evidence="5">The sequence shown here is derived from an EMBL/GenBank/DDBJ whole genome shotgun (WGS) entry which is preliminary data.</text>
</comment>